<sequence length="133" mass="14702">MSGSLNEGDVYAPGKHLACASSGRKLRTDETRCTIINDRDTISSVGAEVQRLEWPGIGPRWIERRETAEESGDVGCGVTSGDNQPIAAQMLPRHRIGPQNSVIERSAVPRSVINKEGRWDRESSWNGAWDLTW</sequence>
<keyword evidence="2" id="KW-1185">Reference proteome</keyword>
<dbReference type="AlphaFoldDB" id="A0A8H6FU90"/>
<proteinExistence type="predicted"/>
<dbReference type="EMBL" id="JACCJC010000027">
    <property type="protein sequence ID" value="KAF6234901.1"/>
    <property type="molecule type" value="Genomic_DNA"/>
</dbReference>
<gene>
    <name evidence="1" type="ORF">HO173_006831</name>
</gene>
<dbReference type="RefSeq" id="XP_037164282.1">
    <property type="nucleotide sequence ID" value="XM_037308737.1"/>
</dbReference>
<accession>A0A8H6FU90</accession>
<comment type="caution">
    <text evidence="1">The sequence shown here is derived from an EMBL/GenBank/DDBJ whole genome shotgun (WGS) entry which is preliminary data.</text>
</comment>
<evidence type="ECO:0000313" key="1">
    <source>
        <dbReference type="EMBL" id="KAF6234901.1"/>
    </source>
</evidence>
<dbReference type="Proteomes" id="UP000578531">
    <property type="component" value="Unassembled WGS sequence"/>
</dbReference>
<dbReference type="GeneID" id="59288489"/>
<organism evidence="1 2">
    <name type="scientific">Letharia columbiana</name>
    <dbReference type="NCBI Taxonomy" id="112416"/>
    <lineage>
        <taxon>Eukaryota</taxon>
        <taxon>Fungi</taxon>
        <taxon>Dikarya</taxon>
        <taxon>Ascomycota</taxon>
        <taxon>Pezizomycotina</taxon>
        <taxon>Lecanoromycetes</taxon>
        <taxon>OSLEUM clade</taxon>
        <taxon>Lecanoromycetidae</taxon>
        <taxon>Lecanorales</taxon>
        <taxon>Lecanorineae</taxon>
        <taxon>Parmeliaceae</taxon>
        <taxon>Letharia</taxon>
    </lineage>
</organism>
<protein>
    <submittedName>
        <fullName evidence="1">Uncharacterized protein</fullName>
    </submittedName>
</protein>
<name>A0A8H6FU90_9LECA</name>
<reference evidence="1 2" key="1">
    <citation type="journal article" date="2020" name="Genomics">
        <title>Complete, high-quality genomes from long-read metagenomic sequencing of two wolf lichen thalli reveals enigmatic genome architecture.</title>
        <authorList>
            <person name="McKenzie S.K."/>
            <person name="Walston R.F."/>
            <person name="Allen J.L."/>
        </authorList>
    </citation>
    <scope>NUCLEOTIDE SEQUENCE [LARGE SCALE GENOMIC DNA]</scope>
    <source>
        <strain evidence="1">WasteWater2</strain>
    </source>
</reference>
<evidence type="ECO:0000313" key="2">
    <source>
        <dbReference type="Proteomes" id="UP000578531"/>
    </source>
</evidence>